<dbReference type="OrthoDB" id="1930760at2759"/>
<dbReference type="AlphaFoldDB" id="A0A1S3JZ50"/>
<dbReference type="PANTHER" id="PTHR13887:SF41">
    <property type="entry name" value="THIOREDOXIN SUPERFAMILY PROTEIN"/>
    <property type="match status" value="1"/>
</dbReference>
<dbReference type="InterPro" id="IPR036249">
    <property type="entry name" value="Thioredoxin-like_sf"/>
</dbReference>
<dbReference type="GeneID" id="106177194"/>
<dbReference type="Pfam" id="PF01323">
    <property type="entry name" value="DSBA"/>
    <property type="match status" value="1"/>
</dbReference>
<dbReference type="STRING" id="7574.A0A1S3JZ50"/>
<evidence type="ECO:0000259" key="1">
    <source>
        <dbReference type="Pfam" id="PF01323"/>
    </source>
</evidence>
<dbReference type="Gene3D" id="3.40.30.10">
    <property type="entry name" value="Glutaredoxin"/>
    <property type="match status" value="1"/>
</dbReference>
<dbReference type="GO" id="GO:0016491">
    <property type="term" value="F:oxidoreductase activity"/>
    <property type="evidence" value="ECO:0007669"/>
    <property type="project" value="InterPro"/>
</dbReference>
<feature type="domain" description="DSBA-like thioredoxin" evidence="1">
    <location>
        <begin position="6"/>
        <end position="94"/>
    </location>
</feature>
<proteinExistence type="predicted"/>
<dbReference type="PANTHER" id="PTHR13887">
    <property type="entry name" value="GLUTATHIONE S-TRANSFERASE KAPPA"/>
    <property type="match status" value="1"/>
</dbReference>
<evidence type="ECO:0000313" key="3">
    <source>
        <dbReference type="RefSeq" id="XP_013415354.1"/>
    </source>
</evidence>
<sequence length="106" mass="11968">MDGGNKQNDVAERLFKSYFTDGIQPNLDTILKIAREVGFDETEVRNYVTDQHNIDVTREKALSWSRKGVTGVPCFYMNGQRTFSGAQDPPAFLQMFDIVAKNSANM</sequence>
<dbReference type="Proteomes" id="UP000085678">
    <property type="component" value="Unplaced"/>
</dbReference>
<evidence type="ECO:0000313" key="2">
    <source>
        <dbReference type="Proteomes" id="UP000085678"/>
    </source>
</evidence>
<dbReference type="KEGG" id="lak:106177194"/>
<keyword evidence="2" id="KW-1185">Reference proteome</keyword>
<dbReference type="InterPro" id="IPR001853">
    <property type="entry name" value="DSBA-like_thioredoxin_dom"/>
</dbReference>
<reference evidence="3" key="1">
    <citation type="submission" date="2025-08" db="UniProtKB">
        <authorList>
            <consortium name="RefSeq"/>
        </authorList>
    </citation>
    <scope>IDENTIFICATION</scope>
    <source>
        <tissue evidence="3">Gonads</tissue>
    </source>
</reference>
<dbReference type="SUPFAM" id="SSF52833">
    <property type="entry name" value="Thioredoxin-like"/>
    <property type="match status" value="1"/>
</dbReference>
<gene>
    <name evidence="3" type="primary">LOC106177194</name>
</gene>
<accession>A0A1S3JZ50</accession>
<name>A0A1S3JZ50_LINAN</name>
<dbReference type="InParanoid" id="A0A1S3JZ50"/>
<organism evidence="2 3">
    <name type="scientific">Lingula anatina</name>
    <name type="common">Brachiopod</name>
    <name type="synonym">Lingula unguis</name>
    <dbReference type="NCBI Taxonomy" id="7574"/>
    <lineage>
        <taxon>Eukaryota</taxon>
        <taxon>Metazoa</taxon>
        <taxon>Spiralia</taxon>
        <taxon>Lophotrochozoa</taxon>
        <taxon>Brachiopoda</taxon>
        <taxon>Linguliformea</taxon>
        <taxon>Lingulata</taxon>
        <taxon>Lingulida</taxon>
        <taxon>Linguloidea</taxon>
        <taxon>Lingulidae</taxon>
        <taxon>Lingula</taxon>
    </lineage>
</organism>
<protein>
    <submittedName>
        <fullName evidence="3">Uncharacterized protein LOC106177194</fullName>
    </submittedName>
</protein>
<dbReference type="RefSeq" id="XP_013415354.1">
    <property type="nucleotide sequence ID" value="XM_013559900.2"/>
</dbReference>